<evidence type="ECO:0000256" key="13">
    <source>
        <dbReference type="SAM" id="MobiDB-lite"/>
    </source>
</evidence>
<feature type="binding site" evidence="11">
    <location>
        <position position="603"/>
    </location>
    <ligand>
        <name>ATP</name>
        <dbReference type="ChEBI" id="CHEBI:30616"/>
    </ligand>
</feature>
<dbReference type="CDD" id="cd14012">
    <property type="entry name" value="PK_eIF2AK_GCN2_rpt1"/>
    <property type="match status" value="1"/>
</dbReference>
<sequence>MPPKNQKKNNVKGNVAATPSVQTGGLTNYDDIQSNEVLVMEAMYPDEFQLVEKAAGAWNAKIAHCFKLNLKAETDSEIGITLNVEFPSVYPKVAPVIRLSDPVGLRAEHQKSLEGLIKKQIANCMGDEMMSVIAEEVRQYLNDRANAKDADAHKPALFEERALKEEAEKRRQVEEAAKVEKERKAEADRQAEAERQRTKKTFNQAQQKRRVRLEAQSSYVLDDEATDTGDGICRVFPERLMAKDAIGNHGRFRKVGGMVLLEKHGRTSIYAVRPIFEVAQDFDSVLILKEFEWTNRRPSSPEGTQLLTKLEADLAKLVPEDKQSYSSVVDVLATNITEMPIDYAEDEHEDARKFRINILMEYANKGSLAGLLESVGRLTTSVVRTYMIQLLDGLRDLHQAGVIHRRIHPKNVLLFQVGGKTIVKFADPGISYRIEALQNYEDGIEAPPPNKDPWAAPELATSSLPTKKTDIWDFAVLILQMLFGLDVHAKYASPQTALKEIHQVPLRTFLGKMFIRDQNKRLSVFDLLPMEFIRHGDDGFEEDPSDSETVPTALSLLKSRGSTSGRAGRYAQEWDEIQRLGRGGFGEVVKARNKFDGNIYAVKKVLETSSNTLDDVLKEVLLLSQLNHPNIVRYYSTWMETSDRSTFKGVDSTSGEEGYSLTDNGFESTSLAEGSRSHLDYISLRNDGIEFGYSSGGSENGVFESDSGDDQEDEDEDDEDDDDTASEGTNDGAENDESDEQSHLQIRETNRMQTGDKPDEIYSEDGDTGDGTEKTRSSERTQTPIILYIQMEFCDKQTLRDAINKDLYLRPDDYWQFLRQVLDGLDYIHKKGIIHRDLKPENIFLSQTNMPRIGDFGLAASVGNHRPKSSHAQSGPNKVEIGNESVMTTQIGTRLYMAPEVLDKSHPHYTTKVDMYSLGIIFFEMCSKPASTSFELQEYITGLKSPEIVIPSCVNPEVKADEVNIIRQLLRKASERPDAAELLANHSIPLRVNDDNFNRVIESLDDPNTRETRKAIILRKLFAEPHRPVNDPFFDNKPVKGTSLDQLVVDMHVKDKILSVFKRHGAVEVTKSFLVPNSQYYEEDALRLISERGDLVQLRYDQVLPYARQLAIQEQSYAKSYSFGIVFRENAHGFGQPSSHGEVVFDIVSRGRDIDLKEAETIKVVDEIIDSFSFFQGAKMEFNINHLDVLRLIFDFCGIEQSERQAVLAELSKLTIGQKWDTILRDLKTGKVISTAATAELKRFDWREQDIEKGLKRLKNITSNCKTFSSCSKAFDHLRNVFDYLKKFGVKRKAYFTPLSIYDHQYYQSGLVFNCSSDGAQMSRQMLASGGRYDDLIKASRPISTPGDVGKVHAVGFKLSFDALSRGILKHHLRANKVKKKRHILDEDNTISTRRCDVIVTASSIDDLRTYGIRITASLWAGNIRAELDDDILSGAGTSKPNLDLYGWHIIIKSNIATHQTVKVRNLKTGEETDQLLASLVNHINAELGEGKKDGMTEMLKARRLSSTQDLLPSLRHFHHKVNAGGGSSSTPSAFEEGEILVIWPTERKGAKKPNRPQVMENARRKMAEFGGKLVPVIAIDVYNEVLEAIRLSQLQGPDGWKKVMQTATSGPDKQYLQEVQQRINGFMQRVRKDPPGSYCYIYNYRTDACIFYYLS</sequence>
<dbReference type="InterPro" id="IPR036621">
    <property type="entry name" value="Anticodon-bd_dom_sf"/>
</dbReference>
<feature type="domain" description="RWD" evidence="15">
    <location>
        <begin position="35"/>
        <end position="144"/>
    </location>
</feature>
<comment type="similarity">
    <text evidence="7">Belongs to the protein kinase superfamily. Ser/Thr protein kinase family. GCN2 subfamily.</text>
</comment>
<dbReference type="GO" id="GO:0000077">
    <property type="term" value="P:DNA damage checkpoint signaling"/>
    <property type="evidence" value="ECO:0007669"/>
    <property type="project" value="InterPro"/>
</dbReference>
<gene>
    <name evidence="16" type="ORF">TWF730_005795</name>
</gene>
<evidence type="ECO:0000259" key="14">
    <source>
        <dbReference type="PROSITE" id="PS50011"/>
    </source>
</evidence>
<dbReference type="SMART" id="SM00591">
    <property type="entry name" value="RWD"/>
    <property type="match status" value="1"/>
</dbReference>
<dbReference type="GO" id="GO:0004694">
    <property type="term" value="F:eukaryotic translation initiation factor 2alpha kinase activity"/>
    <property type="evidence" value="ECO:0007669"/>
    <property type="project" value="InterPro"/>
</dbReference>
<dbReference type="InterPro" id="IPR016135">
    <property type="entry name" value="UBQ-conjugating_enzyme/RWD"/>
</dbReference>
<dbReference type="SUPFAM" id="SSF54495">
    <property type="entry name" value="UBC-like"/>
    <property type="match status" value="1"/>
</dbReference>
<dbReference type="GO" id="GO:0009893">
    <property type="term" value="P:positive regulation of metabolic process"/>
    <property type="evidence" value="ECO:0007669"/>
    <property type="project" value="UniProtKB-ARBA"/>
</dbReference>
<evidence type="ECO:0000256" key="9">
    <source>
        <dbReference type="ARBA" id="ARBA00048679"/>
    </source>
</evidence>
<dbReference type="EC" id="2.7.11.1" evidence="1"/>
<evidence type="ECO:0000256" key="5">
    <source>
        <dbReference type="ARBA" id="ARBA00022777"/>
    </source>
</evidence>
<dbReference type="Gene3D" id="3.30.200.20">
    <property type="entry name" value="Phosphorylase Kinase, domain 1"/>
    <property type="match status" value="1"/>
</dbReference>
<comment type="caution">
    <text evidence="16">The sequence shown here is derived from an EMBL/GenBank/DDBJ whole genome shotgun (WGS) entry which is preliminary data.</text>
</comment>
<dbReference type="InterPro" id="IPR041715">
    <property type="entry name" value="HisRS-like_core"/>
</dbReference>
<comment type="catalytic activity">
    <reaction evidence="9">
        <text>L-seryl-[protein] + ATP = O-phospho-L-seryl-[protein] + ADP + H(+)</text>
        <dbReference type="Rhea" id="RHEA:17989"/>
        <dbReference type="Rhea" id="RHEA-COMP:9863"/>
        <dbReference type="Rhea" id="RHEA-COMP:11604"/>
        <dbReference type="ChEBI" id="CHEBI:15378"/>
        <dbReference type="ChEBI" id="CHEBI:29999"/>
        <dbReference type="ChEBI" id="CHEBI:30616"/>
        <dbReference type="ChEBI" id="CHEBI:83421"/>
        <dbReference type="ChEBI" id="CHEBI:456216"/>
        <dbReference type="EC" id="2.7.11.1"/>
    </reaction>
</comment>
<dbReference type="InterPro" id="IPR016255">
    <property type="entry name" value="Gcn2"/>
</dbReference>
<feature type="binding site" evidence="11">
    <location>
        <begin position="580"/>
        <end position="588"/>
    </location>
    <ligand>
        <name>ATP</name>
        <dbReference type="ChEBI" id="CHEBI:30616"/>
    </ligand>
</feature>
<dbReference type="Pfam" id="PF12745">
    <property type="entry name" value="HGTP_anticodon2"/>
    <property type="match status" value="1"/>
</dbReference>
<dbReference type="Pfam" id="PF00069">
    <property type="entry name" value="Pkinase"/>
    <property type="match status" value="3"/>
</dbReference>
<evidence type="ECO:0000256" key="12">
    <source>
        <dbReference type="PROSITE-ProRule" id="PRU10141"/>
    </source>
</evidence>
<dbReference type="SUPFAM" id="SSF55681">
    <property type="entry name" value="Class II aaRS and biotin synthetases"/>
    <property type="match status" value="1"/>
</dbReference>
<dbReference type="EMBL" id="JAVHNS010000002">
    <property type="protein sequence ID" value="KAK6362097.1"/>
    <property type="molecule type" value="Genomic_DNA"/>
</dbReference>
<dbReference type="PIRSF" id="PIRSF000660">
    <property type="entry name" value="Ser/Thr_PK_GCN2"/>
    <property type="match status" value="1"/>
</dbReference>
<dbReference type="InterPro" id="IPR017441">
    <property type="entry name" value="Protein_kinase_ATP_BS"/>
</dbReference>
<dbReference type="PANTHER" id="PTHR11042:SF136">
    <property type="entry name" value="EIF-2-ALPHA KINASE GCN2"/>
    <property type="match status" value="1"/>
</dbReference>
<evidence type="ECO:0000256" key="7">
    <source>
        <dbReference type="ARBA" id="ARBA00037982"/>
    </source>
</evidence>
<evidence type="ECO:0000256" key="6">
    <source>
        <dbReference type="ARBA" id="ARBA00022840"/>
    </source>
</evidence>
<dbReference type="Pfam" id="PF05773">
    <property type="entry name" value="RWD"/>
    <property type="match status" value="1"/>
</dbReference>
<dbReference type="Gene3D" id="3.10.110.10">
    <property type="entry name" value="Ubiquitin Conjugating Enzyme"/>
    <property type="match status" value="1"/>
</dbReference>
<dbReference type="PROSITE" id="PS00107">
    <property type="entry name" value="PROTEIN_KINASE_ATP"/>
    <property type="match status" value="1"/>
</dbReference>
<evidence type="ECO:0000256" key="4">
    <source>
        <dbReference type="ARBA" id="ARBA00022741"/>
    </source>
</evidence>
<feature type="region of interest" description="Disordered" evidence="13">
    <location>
        <begin position="174"/>
        <end position="209"/>
    </location>
</feature>
<keyword evidence="6 11" id="KW-0067">ATP-binding</keyword>
<evidence type="ECO:0000256" key="11">
    <source>
        <dbReference type="PIRSR" id="PIRSR000660-2"/>
    </source>
</evidence>
<dbReference type="SMART" id="SM00220">
    <property type="entry name" value="S_TKc"/>
    <property type="match status" value="2"/>
</dbReference>
<keyword evidence="17" id="KW-1185">Reference proteome</keyword>
<feature type="compositionally biased region" description="Basic residues" evidence="13">
    <location>
        <begin position="1"/>
        <end position="10"/>
    </location>
</feature>
<evidence type="ECO:0000256" key="10">
    <source>
        <dbReference type="PIRSR" id="PIRSR000660-1"/>
    </source>
</evidence>
<dbReference type="InterPro" id="IPR011009">
    <property type="entry name" value="Kinase-like_dom_sf"/>
</dbReference>
<dbReference type="GO" id="GO:0005737">
    <property type="term" value="C:cytoplasm"/>
    <property type="evidence" value="ECO:0007669"/>
    <property type="project" value="TreeGrafter"/>
</dbReference>
<dbReference type="PROSITE" id="PS00108">
    <property type="entry name" value="PROTEIN_KINASE_ST"/>
    <property type="match status" value="1"/>
</dbReference>
<keyword evidence="3" id="KW-0808">Transferase</keyword>
<dbReference type="CDD" id="cd23823">
    <property type="entry name" value="RWD_GCN2"/>
    <property type="match status" value="1"/>
</dbReference>
<keyword evidence="2" id="KW-0723">Serine/threonine-protein kinase</keyword>
<dbReference type="Proteomes" id="UP001373714">
    <property type="component" value="Unassembled WGS sequence"/>
</dbReference>
<dbReference type="InterPro" id="IPR024435">
    <property type="entry name" value="HisRS-related_dom"/>
</dbReference>
<feature type="domain" description="Protein kinase" evidence="14">
    <location>
        <begin position="258"/>
        <end position="533"/>
    </location>
</feature>
<feature type="compositionally biased region" description="Acidic residues" evidence="13">
    <location>
        <begin position="706"/>
        <end position="725"/>
    </location>
</feature>
<dbReference type="GO" id="GO:0005634">
    <property type="term" value="C:nucleus"/>
    <property type="evidence" value="ECO:0007669"/>
    <property type="project" value="TreeGrafter"/>
</dbReference>
<feature type="domain" description="Protein kinase" evidence="14">
    <location>
        <begin position="574"/>
        <end position="989"/>
    </location>
</feature>
<feature type="active site" description="Proton acceptor" evidence="10">
    <location>
        <position position="837"/>
    </location>
</feature>
<feature type="compositionally biased region" description="Basic and acidic residues" evidence="13">
    <location>
        <begin position="740"/>
        <end position="760"/>
    </location>
</feature>
<dbReference type="InterPro" id="IPR006575">
    <property type="entry name" value="RWD_dom"/>
</dbReference>
<dbReference type="PROSITE" id="PS50908">
    <property type="entry name" value="RWD"/>
    <property type="match status" value="1"/>
</dbReference>
<feature type="compositionally biased region" description="Acidic residues" evidence="13">
    <location>
        <begin position="761"/>
        <end position="770"/>
    </location>
</feature>
<evidence type="ECO:0000313" key="16">
    <source>
        <dbReference type="EMBL" id="KAK6362097.1"/>
    </source>
</evidence>
<feature type="region of interest" description="Disordered" evidence="13">
    <location>
        <begin position="1"/>
        <end position="24"/>
    </location>
</feature>
<dbReference type="Pfam" id="PF13393">
    <property type="entry name" value="tRNA-synt_His"/>
    <property type="match status" value="1"/>
</dbReference>
<evidence type="ECO:0000256" key="2">
    <source>
        <dbReference type="ARBA" id="ARBA00022527"/>
    </source>
</evidence>
<dbReference type="PANTHER" id="PTHR11042">
    <property type="entry name" value="EUKARYOTIC TRANSLATION INITIATION FACTOR 2-ALPHA KINASE EIF2-ALPHA KINASE -RELATED"/>
    <property type="match status" value="1"/>
</dbReference>
<evidence type="ECO:0000313" key="17">
    <source>
        <dbReference type="Proteomes" id="UP001373714"/>
    </source>
</evidence>
<feature type="compositionally biased region" description="Basic and acidic residues" evidence="13">
    <location>
        <begin position="174"/>
        <end position="196"/>
    </location>
</feature>
<name>A0AAV9VKT5_9PEZI</name>
<feature type="region of interest" description="Disordered" evidence="13">
    <location>
        <begin position="693"/>
        <end position="779"/>
    </location>
</feature>
<dbReference type="Gene3D" id="3.40.50.800">
    <property type="entry name" value="Anticodon-binding domain"/>
    <property type="match status" value="1"/>
</dbReference>
<keyword evidence="5" id="KW-0418">Kinase</keyword>
<evidence type="ECO:0000256" key="8">
    <source>
        <dbReference type="ARBA" id="ARBA00047899"/>
    </source>
</evidence>
<keyword evidence="4 11" id="KW-0547">Nucleotide-binding</keyword>
<protein>
    <recommendedName>
        <fullName evidence="1">non-specific serine/threonine protein kinase</fullName>
        <ecNumber evidence="1">2.7.11.1</ecNumber>
    </recommendedName>
</protein>
<dbReference type="PROSITE" id="PS50011">
    <property type="entry name" value="PROTEIN_KINASE_DOM"/>
    <property type="match status" value="2"/>
</dbReference>
<dbReference type="InterPro" id="IPR000719">
    <property type="entry name" value="Prot_kinase_dom"/>
</dbReference>
<dbReference type="GO" id="GO:0005524">
    <property type="term" value="F:ATP binding"/>
    <property type="evidence" value="ECO:0007669"/>
    <property type="project" value="UniProtKB-UniRule"/>
</dbReference>
<dbReference type="InterPro" id="IPR045864">
    <property type="entry name" value="aa-tRNA-synth_II/BPL/LPL"/>
</dbReference>
<dbReference type="InterPro" id="IPR050339">
    <property type="entry name" value="CC_SR_Kinase"/>
</dbReference>
<evidence type="ECO:0000256" key="3">
    <source>
        <dbReference type="ARBA" id="ARBA00022679"/>
    </source>
</evidence>
<dbReference type="Gene3D" id="3.30.930.10">
    <property type="entry name" value="Bira Bifunctional Protein, Domain 2"/>
    <property type="match status" value="1"/>
</dbReference>
<evidence type="ECO:0000256" key="1">
    <source>
        <dbReference type="ARBA" id="ARBA00012513"/>
    </source>
</evidence>
<comment type="catalytic activity">
    <reaction evidence="8">
        <text>L-threonyl-[protein] + ATP = O-phospho-L-threonyl-[protein] + ADP + H(+)</text>
        <dbReference type="Rhea" id="RHEA:46608"/>
        <dbReference type="Rhea" id="RHEA-COMP:11060"/>
        <dbReference type="Rhea" id="RHEA-COMP:11605"/>
        <dbReference type="ChEBI" id="CHEBI:15378"/>
        <dbReference type="ChEBI" id="CHEBI:30013"/>
        <dbReference type="ChEBI" id="CHEBI:30616"/>
        <dbReference type="ChEBI" id="CHEBI:61977"/>
        <dbReference type="ChEBI" id="CHEBI:456216"/>
        <dbReference type="EC" id="2.7.11.1"/>
    </reaction>
</comment>
<dbReference type="SUPFAM" id="SSF56112">
    <property type="entry name" value="Protein kinase-like (PK-like)"/>
    <property type="match status" value="2"/>
</dbReference>
<feature type="binding site" evidence="12">
    <location>
        <position position="604"/>
    </location>
    <ligand>
        <name>ATP</name>
        <dbReference type="ChEBI" id="CHEBI:30616"/>
    </ligand>
</feature>
<dbReference type="InterPro" id="IPR008271">
    <property type="entry name" value="Ser/Thr_kinase_AS"/>
</dbReference>
<accession>A0AAV9VKT5</accession>
<dbReference type="FunFam" id="3.10.110.10:FF:000050">
    <property type="entry name" value="eIF-2-alpha kinase GCN2"/>
    <property type="match status" value="1"/>
</dbReference>
<dbReference type="Gene3D" id="1.10.510.10">
    <property type="entry name" value="Transferase(Phosphotransferase) domain 1"/>
    <property type="match status" value="2"/>
</dbReference>
<proteinExistence type="inferred from homology"/>
<organism evidence="16 17">
    <name type="scientific">Orbilia blumenaviensis</name>
    <dbReference type="NCBI Taxonomy" id="1796055"/>
    <lineage>
        <taxon>Eukaryota</taxon>
        <taxon>Fungi</taxon>
        <taxon>Dikarya</taxon>
        <taxon>Ascomycota</taxon>
        <taxon>Pezizomycotina</taxon>
        <taxon>Orbiliomycetes</taxon>
        <taxon>Orbiliales</taxon>
        <taxon>Orbiliaceae</taxon>
        <taxon>Orbilia</taxon>
    </lineage>
</organism>
<evidence type="ECO:0000259" key="15">
    <source>
        <dbReference type="PROSITE" id="PS50908"/>
    </source>
</evidence>
<reference evidence="16 17" key="1">
    <citation type="submission" date="2019-10" db="EMBL/GenBank/DDBJ databases">
        <authorList>
            <person name="Palmer J.M."/>
        </authorList>
    </citation>
    <scope>NUCLEOTIDE SEQUENCE [LARGE SCALE GENOMIC DNA]</scope>
    <source>
        <strain evidence="16 17">TWF730</strain>
    </source>
</reference>